<protein>
    <submittedName>
        <fullName evidence="1">Uncharacterized protein</fullName>
    </submittedName>
</protein>
<dbReference type="RefSeq" id="WP_006977488.1">
    <property type="nucleotide sequence ID" value="NZ_ABVL01000001.1"/>
</dbReference>
<evidence type="ECO:0000313" key="2">
    <source>
        <dbReference type="Proteomes" id="UP000005824"/>
    </source>
</evidence>
<dbReference type="eggNOG" id="ENOG502ZW14">
    <property type="taxonomic scope" value="Bacteria"/>
</dbReference>
<organism evidence="1 2">
    <name type="scientific">Chthoniobacter flavus Ellin428</name>
    <dbReference type="NCBI Taxonomy" id="497964"/>
    <lineage>
        <taxon>Bacteria</taxon>
        <taxon>Pseudomonadati</taxon>
        <taxon>Verrucomicrobiota</taxon>
        <taxon>Spartobacteria</taxon>
        <taxon>Chthoniobacterales</taxon>
        <taxon>Chthoniobacteraceae</taxon>
        <taxon>Chthoniobacter</taxon>
    </lineage>
</organism>
<gene>
    <name evidence="1" type="ORF">CfE428DRAFT_0161</name>
</gene>
<reference evidence="1 2" key="1">
    <citation type="journal article" date="2011" name="J. Bacteriol.">
        <title>Genome sequence of Chthoniobacter flavus Ellin428, an aerobic heterotrophic soil bacterium.</title>
        <authorList>
            <person name="Kant R."/>
            <person name="van Passel M.W."/>
            <person name="Palva A."/>
            <person name="Lucas S."/>
            <person name="Lapidus A."/>
            <person name="Glavina Del Rio T."/>
            <person name="Dalin E."/>
            <person name="Tice H."/>
            <person name="Bruce D."/>
            <person name="Goodwin L."/>
            <person name="Pitluck S."/>
            <person name="Larimer F.W."/>
            <person name="Land M.L."/>
            <person name="Hauser L."/>
            <person name="Sangwan P."/>
            <person name="de Vos W.M."/>
            <person name="Janssen P.H."/>
            <person name="Smidt H."/>
        </authorList>
    </citation>
    <scope>NUCLEOTIDE SEQUENCE [LARGE SCALE GENOMIC DNA]</scope>
    <source>
        <strain evidence="1 2">Ellin428</strain>
    </source>
</reference>
<dbReference type="Proteomes" id="UP000005824">
    <property type="component" value="Unassembled WGS sequence"/>
</dbReference>
<evidence type="ECO:0000313" key="1">
    <source>
        <dbReference type="EMBL" id="EDY22036.1"/>
    </source>
</evidence>
<comment type="caution">
    <text evidence="1">The sequence shown here is derived from an EMBL/GenBank/DDBJ whole genome shotgun (WGS) entry which is preliminary data.</text>
</comment>
<sequence>MDRAEAITQIRAACLQIASGVTNIHPLLPALADEPTKAEIVKALFELTKNVEVVKKQVMRLEKRDDSSLT</sequence>
<name>B4CTZ8_9BACT</name>
<dbReference type="AlphaFoldDB" id="B4CTZ8"/>
<keyword evidence="2" id="KW-1185">Reference proteome</keyword>
<accession>B4CTZ8</accession>
<dbReference type="STRING" id="497964.CfE428DRAFT_0161"/>
<dbReference type="EMBL" id="ABVL01000001">
    <property type="protein sequence ID" value="EDY22036.1"/>
    <property type="molecule type" value="Genomic_DNA"/>
</dbReference>
<proteinExistence type="predicted"/>
<dbReference type="InParanoid" id="B4CTZ8"/>